<dbReference type="PROSITE" id="PS52001">
    <property type="entry name" value="AD"/>
    <property type="match status" value="1"/>
</dbReference>
<dbReference type="InterPro" id="IPR047574">
    <property type="entry name" value="AD"/>
</dbReference>
<dbReference type="InterPro" id="IPR039683">
    <property type="entry name" value="Lsm12-like"/>
</dbReference>
<evidence type="ECO:0000259" key="1">
    <source>
        <dbReference type="PROSITE" id="PS52001"/>
    </source>
</evidence>
<evidence type="ECO:0000313" key="3">
    <source>
        <dbReference type="Proteomes" id="UP001276659"/>
    </source>
</evidence>
<dbReference type="AlphaFoldDB" id="A0AAD9ZEL1"/>
<sequence>MSMEETLSGAIGSSIRIQTTNPANPTLTGTLFTVCPLSNVLALSTLGGTTGSFRIIPLNNITSFTLTAPPSITNPLPPIQPLNINALQARARAALEKAREHAKKINPQASKEAQELFDAIARTLPTRWEKTDIVVMDQVVVKGPGYKVEDCRSGRDTQPHMLTRVKKVVDNERKRLAQKDTKGPKPVIPAVPAIPAFSGQRKGG</sequence>
<protein>
    <recommendedName>
        <fullName evidence="1">AD domain-containing protein</fullName>
    </recommendedName>
</protein>
<dbReference type="Proteomes" id="UP001276659">
    <property type="component" value="Unassembled WGS sequence"/>
</dbReference>
<dbReference type="SMART" id="SM00995">
    <property type="entry name" value="AD"/>
    <property type="match status" value="1"/>
</dbReference>
<name>A0AAD9ZEL1_9LECA</name>
<dbReference type="EMBL" id="JASNWA010000006">
    <property type="protein sequence ID" value="KAK3175063.1"/>
    <property type="molecule type" value="Genomic_DNA"/>
</dbReference>
<accession>A0AAD9ZEL1</accession>
<dbReference type="Pfam" id="PF09793">
    <property type="entry name" value="AD"/>
    <property type="match status" value="1"/>
</dbReference>
<comment type="caution">
    <text evidence="2">The sequence shown here is derived from an EMBL/GenBank/DDBJ whole genome shotgun (WGS) entry which is preliminary data.</text>
</comment>
<proteinExistence type="predicted"/>
<feature type="domain" description="AD" evidence="1">
    <location>
        <begin position="80"/>
        <end position="177"/>
    </location>
</feature>
<keyword evidence="3" id="KW-1185">Reference proteome</keyword>
<organism evidence="2 3">
    <name type="scientific">Lepraria neglecta</name>
    <dbReference type="NCBI Taxonomy" id="209136"/>
    <lineage>
        <taxon>Eukaryota</taxon>
        <taxon>Fungi</taxon>
        <taxon>Dikarya</taxon>
        <taxon>Ascomycota</taxon>
        <taxon>Pezizomycotina</taxon>
        <taxon>Lecanoromycetes</taxon>
        <taxon>OSLEUM clade</taxon>
        <taxon>Lecanoromycetidae</taxon>
        <taxon>Lecanorales</taxon>
        <taxon>Lecanorineae</taxon>
        <taxon>Stereocaulaceae</taxon>
        <taxon>Lepraria</taxon>
    </lineage>
</organism>
<dbReference type="InterPro" id="IPR019181">
    <property type="entry name" value="LSM12_ABD"/>
</dbReference>
<evidence type="ECO:0000313" key="2">
    <source>
        <dbReference type="EMBL" id="KAK3175063.1"/>
    </source>
</evidence>
<gene>
    <name evidence="2" type="ORF">OEA41_002309</name>
</gene>
<dbReference type="PANTHER" id="PTHR13542">
    <property type="entry name" value="LSM12 HOMOLOG"/>
    <property type="match status" value="1"/>
</dbReference>
<reference evidence="2" key="1">
    <citation type="submission" date="2022-11" db="EMBL/GenBank/DDBJ databases">
        <title>Chromosomal genome sequence assembly and mating type (MAT) locus characterization of the leprose asexual lichenized fungus Lepraria neglecta (Nyl.) Erichsen.</title>
        <authorList>
            <person name="Allen J.L."/>
            <person name="Pfeffer B."/>
        </authorList>
    </citation>
    <scope>NUCLEOTIDE SEQUENCE</scope>
    <source>
        <strain evidence="2">Allen 5258</strain>
    </source>
</reference>